<organism evidence="1 2">
    <name type="scientific">Porites evermanni</name>
    <dbReference type="NCBI Taxonomy" id="104178"/>
    <lineage>
        <taxon>Eukaryota</taxon>
        <taxon>Metazoa</taxon>
        <taxon>Cnidaria</taxon>
        <taxon>Anthozoa</taxon>
        <taxon>Hexacorallia</taxon>
        <taxon>Scleractinia</taxon>
        <taxon>Fungiina</taxon>
        <taxon>Poritidae</taxon>
        <taxon>Porites</taxon>
    </lineage>
</organism>
<gene>
    <name evidence="1" type="ORF">PEVE_00002551</name>
</gene>
<name>A0ABN8LTQ1_9CNID</name>
<proteinExistence type="predicted"/>
<comment type="caution">
    <text evidence="1">The sequence shown here is derived from an EMBL/GenBank/DDBJ whole genome shotgun (WGS) entry which is preliminary data.</text>
</comment>
<protein>
    <submittedName>
        <fullName evidence="1">Uncharacterized protein</fullName>
    </submittedName>
</protein>
<dbReference type="EMBL" id="CALNXI010000115">
    <property type="protein sequence ID" value="CAH3019414.1"/>
    <property type="molecule type" value="Genomic_DNA"/>
</dbReference>
<reference evidence="1 2" key="1">
    <citation type="submission" date="2022-05" db="EMBL/GenBank/DDBJ databases">
        <authorList>
            <consortium name="Genoscope - CEA"/>
            <person name="William W."/>
        </authorList>
    </citation>
    <scope>NUCLEOTIDE SEQUENCE [LARGE SCALE GENOMIC DNA]</scope>
</reference>
<keyword evidence="2" id="KW-1185">Reference proteome</keyword>
<sequence length="126" mass="14546">MKTQPVKNVIQRPRTKKLLAKLRESGEAQSTQNFAVGQSVEDFWNEKDLKGTNRQPGRYNGEIQHFHEENGAIYTLCFKDRAVYSLHATGALVDGIIHSIQAVVRRQELKTFNSYSIHYLQLYYIC</sequence>
<accession>A0ABN8LTQ1</accession>
<evidence type="ECO:0000313" key="1">
    <source>
        <dbReference type="EMBL" id="CAH3019414.1"/>
    </source>
</evidence>
<dbReference type="Proteomes" id="UP001159427">
    <property type="component" value="Unassembled WGS sequence"/>
</dbReference>
<evidence type="ECO:0000313" key="2">
    <source>
        <dbReference type="Proteomes" id="UP001159427"/>
    </source>
</evidence>